<dbReference type="HOGENOM" id="CLU_1378118_0_0_1"/>
<comment type="subcellular location">
    <subcellularLocation>
        <location evidence="1">Membrane</location>
        <topology evidence="1">Single-pass membrane protein</topology>
    </subcellularLocation>
</comment>
<keyword evidence="3 6" id="KW-1133">Transmembrane helix</keyword>
<evidence type="ECO:0000256" key="4">
    <source>
        <dbReference type="ARBA" id="ARBA00023136"/>
    </source>
</evidence>
<dbReference type="OrthoDB" id="4506857at2759"/>
<evidence type="ECO:0000256" key="3">
    <source>
        <dbReference type="ARBA" id="ARBA00022989"/>
    </source>
</evidence>
<feature type="region of interest" description="Disordered" evidence="5">
    <location>
        <begin position="53"/>
        <end position="90"/>
    </location>
</feature>
<dbReference type="Proteomes" id="UP000012174">
    <property type="component" value="Unassembled WGS sequence"/>
</dbReference>
<keyword evidence="8" id="KW-1185">Reference proteome</keyword>
<feature type="transmembrane region" description="Helical" evidence="6">
    <location>
        <begin position="94"/>
        <end position="118"/>
    </location>
</feature>
<evidence type="ECO:0000256" key="2">
    <source>
        <dbReference type="ARBA" id="ARBA00022692"/>
    </source>
</evidence>
<sequence>MFRCVSQWDRDDETAVITLTNFQENKVGQVTRGLRSDQHLMALAMVYTSPTLNPASETSTSDPTPVTTASLSSSTAAPTTSAPSSSDAPLSAGAAAGIGVGAAAGVLIIGLLCAWLFWWRRRPGKPGGQAPAELATAQPFSFDGSSPSTVASPARFQTQTTPSELPSERDPGELHGTTPQFYGSAVTELPDNKWGGLK</sequence>
<evidence type="ECO:0000256" key="5">
    <source>
        <dbReference type="SAM" id="MobiDB-lite"/>
    </source>
</evidence>
<dbReference type="EMBL" id="KB706466">
    <property type="protein sequence ID" value="EMR67292.1"/>
    <property type="molecule type" value="Genomic_DNA"/>
</dbReference>
<name>M7SSR5_EUTLA</name>
<feature type="compositionally biased region" description="Polar residues" evidence="5">
    <location>
        <begin position="53"/>
        <end position="62"/>
    </location>
</feature>
<dbReference type="KEGG" id="ela:UCREL1_5715"/>
<organism evidence="7 8">
    <name type="scientific">Eutypa lata (strain UCR-EL1)</name>
    <name type="common">Grapevine dieback disease fungus</name>
    <name type="synonym">Eutypa armeniacae</name>
    <dbReference type="NCBI Taxonomy" id="1287681"/>
    <lineage>
        <taxon>Eukaryota</taxon>
        <taxon>Fungi</taxon>
        <taxon>Dikarya</taxon>
        <taxon>Ascomycota</taxon>
        <taxon>Pezizomycotina</taxon>
        <taxon>Sordariomycetes</taxon>
        <taxon>Xylariomycetidae</taxon>
        <taxon>Xylariales</taxon>
        <taxon>Diatrypaceae</taxon>
        <taxon>Eutypa</taxon>
    </lineage>
</organism>
<evidence type="ECO:0000256" key="1">
    <source>
        <dbReference type="ARBA" id="ARBA00004167"/>
    </source>
</evidence>
<feature type="region of interest" description="Disordered" evidence="5">
    <location>
        <begin position="138"/>
        <end position="198"/>
    </location>
</feature>
<dbReference type="GO" id="GO:0016020">
    <property type="term" value="C:membrane"/>
    <property type="evidence" value="ECO:0007669"/>
    <property type="project" value="UniProtKB-SubCell"/>
</dbReference>
<protein>
    <submittedName>
        <fullName evidence="7">Uncharacterized protein</fullName>
    </submittedName>
</protein>
<dbReference type="PANTHER" id="PTHR15549:SF26">
    <property type="entry name" value="AXIAL BUDDING PATTERN PROTEIN 2-RELATED"/>
    <property type="match status" value="1"/>
</dbReference>
<keyword evidence="2 6" id="KW-0812">Transmembrane</keyword>
<gene>
    <name evidence="7" type="ORF">UCREL1_5715</name>
</gene>
<evidence type="ECO:0000313" key="7">
    <source>
        <dbReference type="EMBL" id="EMR67292.1"/>
    </source>
</evidence>
<proteinExistence type="predicted"/>
<feature type="compositionally biased region" description="Polar residues" evidence="5">
    <location>
        <begin position="143"/>
        <end position="164"/>
    </location>
</feature>
<dbReference type="AlphaFoldDB" id="M7SSR5"/>
<evidence type="ECO:0000256" key="6">
    <source>
        <dbReference type="SAM" id="Phobius"/>
    </source>
</evidence>
<accession>M7SSR5</accession>
<dbReference type="GO" id="GO:0071944">
    <property type="term" value="C:cell periphery"/>
    <property type="evidence" value="ECO:0007669"/>
    <property type="project" value="UniProtKB-ARBA"/>
</dbReference>
<reference evidence="8" key="1">
    <citation type="journal article" date="2013" name="Genome Announc.">
        <title>Draft genome sequence of the grapevine dieback fungus Eutypa lata UCR-EL1.</title>
        <authorList>
            <person name="Blanco-Ulate B."/>
            <person name="Rolshausen P.E."/>
            <person name="Cantu D."/>
        </authorList>
    </citation>
    <scope>NUCLEOTIDE SEQUENCE [LARGE SCALE GENOMIC DNA]</scope>
    <source>
        <strain evidence="8">UCR-EL1</strain>
    </source>
</reference>
<dbReference type="PANTHER" id="PTHR15549">
    <property type="entry name" value="PAIRED IMMUNOGLOBULIN-LIKE TYPE 2 RECEPTOR"/>
    <property type="match status" value="1"/>
</dbReference>
<keyword evidence="4 6" id="KW-0472">Membrane</keyword>
<feature type="compositionally biased region" description="Low complexity" evidence="5">
    <location>
        <begin position="63"/>
        <end position="90"/>
    </location>
</feature>
<dbReference type="InterPro" id="IPR051694">
    <property type="entry name" value="Immunoregulatory_rcpt-like"/>
</dbReference>
<evidence type="ECO:0000313" key="8">
    <source>
        <dbReference type="Proteomes" id="UP000012174"/>
    </source>
</evidence>